<organism evidence="2 3">
    <name type="scientific">Staphylococcus equorum</name>
    <dbReference type="NCBI Taxonomy" id="246432"/>
    <lineage>
        <taxon>Bacteria</taxon>
        <taxon>Bacillati</taxon>
        <taxon>Bacillota</taxon>
        <taxon>Bacilli</taxon>
        <taxon>Bacillales</taxon>
        <taxon>Staphylococcaceae</taxon>
        <taxon>Staphylococcus</taxon>
    </lineage>
</organism>
<feature type="coiled-coil region" evidence="1">
    <location>
        <begin position="22"/>
        <end position="56"/>
    </location>
</feature>
<comment type="caution">
    <text evidence="2">The sequence shown here is derived from an EMBL/GenBank/DDBJ whole genome shotgun (WGS) entry which is preliminary data.</text>
</comment>
<accession>A0A9X4L780</accession>
<evidence type="ECO:0000256" key="1">
    <source>
        <dbReference type="SAM" id="Coils"/>
    </source>
</evidence>
<gene>
    <name evidence="2" type="ORF">M4L89_00035</name>
</gene>
<reference evidence="2" key="1">
    <citation type="submission" date="2022-05" db="EMBL/GenBank/DDBJ databases">
        <title>Comparative genomics of Staphylococcus equorum isolates.</title>
        <authorList>
            <person name="Luelf R.H."/>
        </authorList>
    </citation>
    <scope>NUCLEOTIDE SEQUENCE</scope>
    <source>
        <strain evidence="2">TMW 2.2497</strain>
    </source>
</reference>
<evidence type="ECO:0000313" key="2">
    <source>
        <dbReference type="EMBL" id="MDG0844627.1"/>
    </source>
</evidence>
<dbReference type="Proteomes" id="UP001152422">
    <property type="component" value="Unassembled WGS sequence"/>
</dbReference>
<proteinExistence type="predicted"/>
<keyword evidence="3" id="KW-1185">Reference proteome</keyword>
<protein>
    <submittedName>
        <fullName evidence="2">Uncharacterized protein</fullName>
    </submittedName>
</protein>
<sequence length="82" mass="9718">MINTVKGYDGLSKHYDKMLAERNSLVDDIAVLRANNEKLERKNEKLRSRLDEFLEHDYDNQELYKENRNLLSEISQHIGNKP</sequence>
<dbReference type="AlphaFoldDB" id="A0A9X4L780"/>
<name>A0A9X4L780_9STAP</name>
<dbReference type="RefSeq" id="WP_277582645.1">
    <property type="nucleotide sequence ID" value="NZ_JAMBPY010000001.1"/>
</dbReference>
<evidence type="ECO:0000313" key="3">
    <source>
        <dbReference type="Proteomes" id="UP001152422"/>
    </source>
</evidence>
<dbReference type="EMBL" id="JAMBQA010000001">
    <property type="protein sequence ID" value="MDG0844627.1"/>
    <property type="molecule type" value="Genomic_DNA"/>
</dbReference>
<keyword evidence="1" id="KW-0175">Coiled coil</keyword>